<evidence type="ECO:0000313" key="5">
    <source>
        <dbReference type="EMBL" id="SCB48729.1"/>
    </source>
</evidence>
<proteinExistence type="predicted"/>
<dbReference type="GO" id="GO:0020037">
    <property type="term" value="F:heme binding"/>
    <property type="evidence" value="ECO:0007669"/>
    <property type="project" value="InterPro"/>
</dbReference>
<gene>
    <name evidence="5" type="ORF">GA0061099_1010192</name>
</gene>
<keyword evidence="4" id="KW-0408">Iron</keyword>
<dbReference type="GO" id="GO:0019825">
    <property type="term" value="F:oxygen binding"/>
    <property type="evidence" value="ECO:0007669"/>
    <property type="project" value="InterPro"/>
</dbReference>
<dbReference type="Gene3D" id="1.10.490.10">
    <property type="entry name" value="Globins"/>
    <property type="match status" value="1"/>
</dbReference>
<dbReference type="CDD" id="cd08916">
    <property type="entry name" value="TrHb3_P"/>
    <property type="match status" value="1"/>
</dbReference>
<dbReference type="InterPro" id="IPR012292">
    <property type="entry name" value="Globin/Proto"/>
</dbReference>
<keyword evidence="2" id="KW-0349">Heme</keyword>
<organism evidence="5 6">
    <name type="scientific">Bradyrhizobium yuanmingense</name>
    <dbReference type="NCBI Taxonomy" id="108015"/>
    <lineage>
        <taxon>Bacteria</taxon>
        <taxon>Pseudomonadati</taxon>
        <taxon>Pseudomonadota</taxon>
        <taxon>Alphaproteobacteria</taxon>
        <taxon>Hyphomicrobiales</taxon>
        <taxon>Nitrobacteraceae</taxon>
        <taxon>Bradyrhizobium</taxon>
    </lineage>
</organism>
<dbReference type="SUPFAM" id="SSF46458">
    <property type="entry name" value="Globin-like"/>
    <property type="match status" value="1"/>
</dbReference>
<name>A0A1C3X956_9BRAD</name>
<dbReference type="AlphaFoldDB" id="A0A1C3X956"/>
<reference evidence="5 6" key="1">
    <citation type="submission" date="2016-08" db="EMBL/GenBank/DDBJ databases">
        <authorList>
            <person name="Seilhamer J.J."/>
        </authorList>
    </citation>
    <scope>NUCLEOTIDE SEQUENCE [LARGE SCALE GENOMIC DNA]</scope>
    <source>
        <strain evidence="5 6">CCBAU 10071</strain>
    </source>
</reference>
<dbReference type="InterPro" id="IPR001486">
    <property type="entry name" value="Hemoglobin_trunc"/>
</dbReference>
<protein>
    <submittedName>
        <fullName evidence="5">Hemoglobin</fullName>
    </submittedName>
</protein>
<evidence type="ECO:0000256" key="4">
    <source>
        <dbReference type="ARBA" id="ARBA00023004"/>
    </source>
</evidence>
<evidence type="ECO:0000313" key="6">
    <source>
        <dbReference type="Proteomes" id="UP000183174"/>
    </source>
</evidence>
<dbReference type="Pfam" id="PF01152">
    <property type="entry name" value="Bac_globin"/>
    <property type="match status" value="1"/>
</dbReference>
<keyword evidence="1" id="KW-0813">Transport</keyword>
<dbReference type="InterPro" id="IPR009050">
    <property type="entry name" value="Globin-like_sf"/>
</dbReference>
<keyword evidence="3" id="KW-0479">Metal-binding</keyword>
<evidence type="ECO:0000256" key="2">
    <source>
        <dbReference type="ARBA" id="ARBA00022617"/>
    </source>
</evidence>
<evidence type="ECO:0000256" key="1">
    <source>
        <dbReference type="ARBA" id="ARBA00022448"/>
    </source>
</evidence>
<sequence>MSNGRPAGITERIAKDMSDRLKAEREAAAARRSLLTQDAIERTGITEEMIGELVTRFYGRVREDALLGPVFGVVQNWDEHLAKLRDFWSSVVLMSGRYHGSPMRAHLPLSLAGGHFDRWLDLFEQTAREVCPPAAAALFIDKARRIADSFEMASATLAGRIASPRHVLRS</sequence>
<accession>A0A1C3X956</accession>
<dbReference type="Proteomes" id="UP000183174">
    <property type="component" value="Unassembled WGS sequence"/>
</dbReference>
<dbReference type="GO" id="GO:0046872">
    <property type="term" value="F:metal ion binding"/>
    <property type="evidence" value="ECO:0007669"/>
    <property type="project" value="UniProtKB-KW"/>
</dbReference>
<evidence type="ECO:0000256" key="3">
    <source>
        <dbReference type="ARBA" id="ARBA00022723"/>
    </source>
</evidence>
<dbReference type="EMBL" id="FMAE01000010">
    <property type="protein sequence ID" value="SCB48729.1"/>
    <property type="molecule type" value="Genomic_DNA"/>
</dbReference>